<proteinExistence type="predicted"/>
<gene>
    <name evidence="2" type="ORF">NCGR_LOCUS9446</name>
</gene>
<dbReference type="Pfam" id="PF00850">
    <property type="entry name" value="Hist_deacetyl"/>
    <property type="match status" value="1"/>
</dbReference>
<dbReference type="InterPro" id="IPR023801">
    <property type="entry name" value="His_deacetylse_dom"/>
</dbReference>
<accession>A0A811MUY1</accession>
<dbReference type="PANTHER" id="PTHR10625">
    <property type="entry name" value="HISTONE DEACETYLASE HDAC1-RELATED"/>
    <property type="match status" value="1"/>
</dbReference>
<dbReference type="EMBL" id="CAJGYO010000002">
    <property type="protein sequence ID" value="CAD6213970.1"/>
    <property type="molecule type" value="Genomic_DNA"/>
</dbReference>
<name>A0A811MUY1_9POAL</name>
<dbReference type="InterPro" id="IPR023696">
    <property type="entry name" value="Ureohydrolase_dom_sf"/>
</dbReference>
<evidence type="ECO:0000259" key="1">
    <source>
        <dbReference type="Pfam" id="PF00850"/>
    </source>
</evidence>
<sequence length="207" mass="22806">MGISTKWLRSLVGLRKVERQQWHRKEDADVGVRPGRMEAHPESNKRVLAIVGALEKLELSPKHHGSQVLEIQNFNPTSLDDVAHVHSRSYITGLEKACGYRLWVELQMKTFQESLLSAGAGIKLVDSVLGSYPGTGKINEVGQGDGEGMTLNLPLPGGTGDYAMRCAFDEVIAPSAHRNKPSEILLSILKIKALQFMNILRNNSLVI</sequence>
<feature type="domain" description="Histone deacetylase" evidence="1">
    <location>
        <begin position="130"/>
        <end position="187"/>
    </location>
</feature>
<dbReference type="Proteomes" id="UP000604825">
    <property type="component" value="Unassembled WGS sequence"/>
</dbReference>
<dbReference type="Gene3D" id="3.40.800.20">
    <property type="entry name" value="Histone deacetylase domain"/>
    <property type="match status" value="2"/>
</dbReference>
<dbReference type="GO" id="GO:0004407">
    <property type="term" value="F:histone deacetylase activity"/>
    <property type="evidence" value="ECO:0007669"/>
    <property type="project" value="TreeGrafter"/>
</dbReference>
<reference evidence="2" key="1">
    <citation type="submission" date="2020-10" db="EMBL/GenBank/DDBJ databases">
        <authorList>
            <person name="Han B."/>
            <person name="Lu T."/>
            <person name="Zhao Q."/>
            <person name="Huang X."/>
            <person name="Zhao Y."/>
        </authorList>
    </citation>
    <scope>NUCLEOTIDE SEQUENCE</scope>
</reference>
<dbReference type="AlphaFoldDB" id="A0A811MUY1"/>
<comment type="caution">
    <text evidence="2">The sequence shown here is derived from an EMBL/GenBank/DDBJ whole genome shotgun (WGS) entry which is preliminary data.</text>
</comment>
<dbReference type="PANTHER" id="PTHR10625:SF11">
    <property type="entry name" value="HISTONE DEACETYLASE 14, CHLOROPLASTIC"/>
    <property type="match status" value="1"/>
</dbReference>
<evidence type="ECO:0000313" key="3">
    <source>
        <dbReference type="Proteomes" id="UP000604825"/>
    </source>
</evidence>
<dbReference type="GO" id="GO:0040029">
    <property type="term" value="P:epigenetic regulation of gene expression"/>
    <property type="evidence" value="ECO:0007669"/>
    <property type="project" value="TreeGrafter"/>
</dbReference>
<keyword evidence="3" id="KW-1185">Reference proteome</keyword>
<dbReference type="SUPFAM" id="SSF52768">
    <property type="entry name" value="Arginase/deacetylase"/>
    <property type="match status" value="1"/>
</dbReference>
<dbReference type="InterPro" id="IPR037138">
    <property type="entry name" value="His_deacetylse_dom_sf"/>
</dbReference>
<dbReference type="GO" id="GO:0000118">
    <property type="term" value="C:histone deacetylase complex"/>
    <property type="evidence" value="ECO:0007669"/>
    <property type="project" value="TreeGrafter"/>
</dbReference>
<dbReference type="GO" id="GO:0005737">
    <property type="term" value="C:cytoplasm"/>
    <property type="evidence" value="ECO:0007669"/>
    <property type="project" value="TreeGrafter"/>
</dbReference>
<protein>
    <recommendedName>
        <fullName evidence="1">Histone deacetylase domain-containing protein</fullName>
    </recommendedName>
</protein>
<dbReference type="OrthoDB" id="1741789at2759"/>
<evidence type="ECO:0000313" key="2">
    <source>
        <dbReference type="EMBL" id="CAD6213970.1"/>
    </source>
</evidence>
<organism evidence="2 3">
    <name type="scientific">Miscanthus lutarioriparius</name>
    <dbReference type="NCBI Taxonomy" id="422564"/>
    <lineage>
        <taxon>Eukaryota</taxon>
        <taxon>Viridiplantae</taxon>
        <taxon>Streptophyta</taxon>
        <taxon>Embryophyta</taxon>
        <taxon>Tracheophyta</taxon>
        <taxon>Spermatophyta</taxon>
        <taxon>Magnoliopsida</taxon>
        <taxon>Liliopsida</taxon>
        <taxon>Poales</taxon>
        <taxon>Poaceae</taxon>
        <taxon>PACMAD clade</taxon>
        <taxon>Panicoideae</taxon>
        <taxon>Andropogonodae</taxon>
        <taxon>Andropogoneae</taxon>
        <taxon>Saccharinae</taxon>
        <taxon>Miscanthus</taxon>
    </lineage>
</organism>